<protein>
    <submittedName>
        <fullName evidence="1">Uncharacterized protein</fullName>
    </submittedName>
</protein>
<evidence type="ECO:0000313" key="2">
    <source>
        <dbReference type="Proteomes" id="UP000318199"/>
    </source>
</evidence>
<organism evidence="1 2">
    <name type="scientific">Caenimonas sedimenti</name>
    <dbReference type="NCBI Taxonomy" id="2596921"/>
    <lineage>
        <taxon>Bacteria</taxon>
        <taxon>Pseudomonadati</taxon>
        <taxon>Pseudomonadota</taxon>
        <taxon>Betaproteobacteria</taxon>
        <taxon>Burkholderiales</taxon>
        <taxon>Comamonadaceae</taxon>
        <taxon>Caenimonas</taxon>
    </lineage>
</organism>
<keyword evidence="2" id="KW-1185">Reference proteome</keyword>
<dbReference type="Proteomes" id="UP000318199">
    <property type="component" value="Unassembled WGS sequence"/>
</dbReference>
<dbReference type="OrthoDB" id="5955989at2"/>
<evidence type="ECO:0000313" key="1">
    <source>
        <dbReference type="EMBL" id="TWO69425.1"/>
    </source>
</evidence>
<comment type="caution">
    <text evidence="1">The sequence shown here is derived from an EMBL/GenBank/DDBJ whole genome shotgun (WGS) entry which is preliminary data.</text>
</comment>
<accession>A0A562ZM74</accession>
<reference evidence="1 2" key="1">
    <citation type="submission" date="2019-07" db="EMBL/GenBank/DDBJ databases">
        <title>Caenimonas sedimenti sp. nov., isolated from activated sludge.</title>
        <authorList>
            <person name="Xu J."/>
        </authorList>
    </citation>
    <scope>NUCLEOTIDE SEQUENCE [LARGE SCALE GENOMIC DNA]</scope>
    <source>
        <strain evidence="1 2">HX-9-20</strain>
    </source>
</reference>
<sequence length="200" mass="22050">MMGPLAQTSRRWVAGALAAVLLAGCGGTGPLQSELTPGQPIALQNPGFTADPNGRMPGWSQIEHMGGESYTFVADTEHFALSAPSSLRMRRHGREFFGLMEQRVRMQPAWAGKTVRLSGFMRSRGATGTGGALLLQSRDGYDNIVRDERMAGRRVRGDTEWRQYAVEMKLPPSTWWIQVGVMLEDDGTLWADDIVLEIID</sequence>
<proteinExistence type="predicted"/>
<dbReference type="Gene3D" id="2.60.120.260">
    <property type="entry name" value="Galactose-binding domain-like"/>
    <property type="match status" value="1"/>
</dbReference>
<dbReference type="AlphaFoldDB" id="A0A562ZM74"/>
<name>A0A562ZM74_9BURK</name>
<dbReference type="EMBL" id="VOBQ01000015">
    <property type="protein sequence ID" value="TWO69425.1"/>
    <property type="molecule type" value="Genomic_DNA"/>
</dbReference>
<gene>
    <name evidence="1" type="ORF">FN976_19245</name>
</gene>
<dbReference type="RefSeq" id="WP_145894683.1">
    <property type="nucleotide sequence ID" value="NZ_VOBQ01000015.1"/>
</dbReference>